<organism evidence="1 2">
    <name type="scientific">Cupriavidus malaysiensis</name>
    <dbReference type="NCBI Taxonomy" id="367825"/>
    <lineage>
        <taxon>Bacteria</taxon>
        <taxon>Pseudomonadati</taxon>
        <taxon>Pseudomonadota</taxon>
        <taxon>Betaproteobacteria</taxon>
        <taxon>Burkholderiales</taxon>
        <taxon>Burkholderiaceae</taxon>
        <taxon>Cupriavidus</taxon>
    </lineage>
</organism>
<evidence type="ECO:0008006" key="3">
    <source>
        <dbReference type="Google" id="ProtNLM"/>
    </source>
</evidence>
<evidence type="ECO:0000313" key="2">
    <source>
        <dbReference type="Proteomes" id="UP000177515"/>
    </source>
</evidence>
<dbReference type="Proteomes" id="UP000177515">
    <property type="component" value="Chromosome 1"/>
</dbReference>
<dbReference type="EMBL" id="CP017754">
    <property type="protein sequence ID" value="AOZ04922.1"/>
    <property type="molecule type" value="Genomic_DNA"/>
</dbReference>
<gene>
    <name evidence="1" type="ORF">BKK80_03075</name>
</gene>
<sequence>MLALVLAACGGGGDGADGGGSAIGGASGGSGQSGGSAATNGFTQSATWTFTLPASGSAVCYDFNAKAEVAGCTGSAWDLKVKSANRSATLWTNSGSSGSGAGGAFGGPFDHGWAELLAWKNATTDPVSGTIPATLFFKDAASGVFAGTNDIGSAVFEYGVGGSSDHLLYPNYRTILITADSSKADPVGTAAAPVFALQVTGYYGGAGGTTSGNPSFRWVDRSAPATVRTATVNAAADWVYYDLSAGAVTTASGNWHIAFNRYNIKLNGGESGSGKVAGFLAKTPAGFYDGSGKPVAARFTDASNLAATQSDLSAADLALPADQTKWVKDGTASRLNPAYTGTYPNPMNFGWYTYYPSATAAAAAGLPAVAHLLKANPGNASLLRGGEGSTYARFHVTRIAYADPNDYNSAQTWTIEFDIQP</sequence>
<dbReference type="CDD" id="cd12105">
    <property type="entry name" value="HmuY"/>
    <property type="match status" value="1"/>
</dbReference>
<reference evidence="1 2" key="1">
    <citation type="submission" date="2016-10" db="EMBL/GenBank/DDBJ databases">
        <title>Complete genome sequences of three Cupriavidus strains isolated from various Malaysian environments.</title>
        <authorList>
            <person name="Abdullah A.A.-A."/>
            <person name="Shafie N.A.H."/>
            <person name="Lau N.S."/>
        </authorList>
    </citation>
    <scope>NUCLEOTIDE SEQUENCE [LARGE SCALE GENOMIC DNA]</scope>
    <source>
        <strain evidence="1 2">USMAA1020</strain>
    </source>
</reference>
<protein>
    <recommendedName>
        <fullName evidence="3">Heme-binding HmuY-like protein</fullName>
    </recommendedName>
</protein>
<dbReference type="InterPro" id="IPR025921">
    <property type="entry name" value="HmuY"/>
</dbReference>
<accession>A0ABN4TCK6</accession>
<evidence type="ECO:0000313" key="1">
    <source>
        <dbReference type="EMBL" id="AOZ04922.1"/>
    </source>
</evidence>
<dbReference type="Pfam" id="PF14064">
    <property type="entry name" value="HmuY"/>
    <property type="match status" value="1"/>
</dbReference>
<proteinExistence type="predicted"/>
<name>A0ABN4TCK6_9BURK</name>
<keyword evidence="2" id="KW-1185">Reference proteome</keyword>